<protein>
    <submittedName>
        <fullName evidence="5">Flavodoxin family protein</fullName>
    </submittedName>
</protein>
<keyword evidence="1" id="KW-0285">Flavoprotein</keyword>
<evidence type="ECO:0000256" key="2">
    <source>
        <dbReference type="ARBA" id="ARBA00022643"/>
    </source>
</evidence>
<dbReference type="Gene3D" id="3.40.50.360">
    <property type="match status" value="1"/>
</dbReference>
<dbReference type="AlphaFoldDB" id="A0A7C1E4X4"/>
<dbReference type="Pfam" id="PF03358">
    <property type="entry name" value="FMN_red"/>
    <property type="match status" value="1"/>
</dbReference>
<evidence type="ECO:0000313" key="5">
    <source>
        <dbReference type="EMBL" id="HDS10834.1"/>
    </source>
</evidence>
<proteinExistence type="inferred from homology"/>
<keyword evidence="2" id="KW-0288">FMN</keyword>
<dbReference type="PANTHER" id="PTHR43278">
    <property type="entry name" value="NAD(P)H-DEPENDENT FMN-CONTAINING OXIDOREDUCTASE YWQN-RELATED"/>
    <property type="match status" value="1"/>
</dbReference>
<evidence type="ECO:0000259" key="4">
    <source>
        <dbReference type="Pfam" id="PF03358"/>
    </source>
</evidence>
<gene>
    <name evidence="5" type="ORF">ENO04_04385</name>
</gene>
<name>A0A7C1E4X4_9CREN</name>
<dbReference type="GO" id="GO:0016491">
    <property type="term" value="F:oxidoreductase activity"/>
    <property type="evidence" value="ECO:0007669"/>
    <property type="project" value="InterPro"/>
</dbReference>
<evidence type="ECO:0000256" key="1">
    <source>
        <dbReference type="ARBA" id="ARBA00022630"/>
    </source>
</evidence>
<dbReference type="PANTHER" id="PTHR43278:SF4">
    <property type="entry name" value="NAD(P)H-DEPENDENT FMN-CONTAINING OXIDOREDUCTASE YWQN-RELATED"/>
    <property type="match status" value="1"/>
</dbReference>
<reference evidence="5" key="1">
    <citation type="journal article" date="2020" name="mSystems">
        <title>Genome- and Community-Level Interaction Insights into Carbon Utilization and Element Cycling Functions of Hydrothermarchaeota in Hydrothermal Sediment.</title>
        <authorList>
            <person name="Zhou Z."/>
            <person name="Liu Y."/>
            <person name="Xu W."/>
            <person name="Pan J."/>
            <person name="Luo Z.H."/>
            <person name="Li M."/>
        </authorList>
    </citation>
    <scope>NUCLEOTIDE SEQUENCE [LARGE SCALE GENOMIC DNA]</scope>
    <source>
        <strain evidence="5">SpSt-123</strain>
    </source>
</reference>
<dbReference type="InterPro" id="IPR051796">
    <property type="entry name" value="ISF_SsuE-like"/>
</dbReference>
<comment type="similarity">
    <text evidence="3">Belongs to the SsuE family. Isf subfamily.</text>
</comment>
<sequence>MIKVLGVNASPRKYGNTAKLLYVSLFAAEKYGAQTEIIHLYDYKIEPCQACLADEQLACRPPCIKGDEAWEVLKKFRDSDAVIISTPVYWYGVPGHLKNLIDKLTVFENMIFIDGRSWLEGKLAAFIALAAEAGAIETISYLMSVFNSYGYHIPPWALAYYHGTDDVLSHKEPVMDALNIGKIIVQAAKMLKGEEKWYDPSLYDEVGKESIEYALKKAKENEIDAEKRRQMFINKMLSENPNNYR</sequence>
<dbReference type="EMBL" id="DSDY01000136">
    <property type="protein sequence ID" value="HDS10834.1"/>
    <property type="molecule type" value="Genomic_DNA"/>
</dbReference>
<feature type="domain" description="NADPH-dependent FMN reductase-like" evidence="4">
    <location>
        <begin position="2"/>
        <end position="154"/>
    </location>
</feature>
<dbReference type="SUPFAM" id="SSF52218">
    <property type="entry name" value="Flavoproteins"/>
    <property type="match status" value="1"/>
</dbReference>
<accession>A0A7C1E4X4</accession>
<organism evidence="5">
    <name type="scientific">Fervidicoccus fontis</name>
    <dbReference type="NCBI Taxonomy" id="683846"/>
    <lineage>
        <taxon>Archaea</taxon>
        <taxon>Thermoproteota</taxon>
        <taxon>Thermoprotei</taxon>
        <taxon>Fervidicoccales</taxon>
        <taxon>Fervidicoccaceae</taxon>
        <taxon>Fervidicoccus</taxon>
    </lineage>
</organism>
<dbReference type="InterPro" id="IPR029039">
    <property type="entry name" value="Flavoprotein-like_sf"/>
</dbReference>
<evidence type="ECO:0000256" key="3">
    <source>
        <dbReference type="ARBA" id="ARBA00038292"/>
    </source>
</evidence>
<comment type="caution">
    <text evidence="5">The sequence shown here is derived from an EMBL/GenBank/DDBJ whole genome shotgun (WGS) entry which is preliminary data.</text>
</comment>
<dbReference type="InterPro" id="IPR005025">
    <property type="entry name" value="FMN_Rdtase-like_dom"/>
</dbReference>